<keyword evidence="4" id="KW-1185">Reference proteome</keyword>
<feature type="compositionally biased region" description="Low complexity" evidence="1">
    <location>
        <begin position="43"/>
        <end position="54"/>
    </location>
</feature>
<keyword evidence="2" id="KW-1133">Transmembrane helix</keyword>
<gene>
    <name evidence="3" type="ORF">BSAL_21300</name>
</gene>
<proteinExistence type="predicted"/>
<keyword evidence="2" id="KW-0472">Membrane</keyword>
<protein>
    <submittedName>
        <fullName evidence="3">Membrane-associated protein, putative</fullName>
    </submittedName>
</protein>
<feature type="transmembrane region" description="Helical" evidence="2">
    <location>
        <begin position="85"/>
        <end position="102"/>
    </location>
</feature>
<sequence>MRRAFISTQRLPSCCFSVSGGMAVQLRFASSNKPTTESEPDSTKVSTSPSSSQSRPDVAALLTAVRARDLGAAQAVLGQHWDDQYAVYVLCVVLVLVVYYTTASSMRHTTRRCQAVEQRCREELHILRDTMRGTMERWGHEMIQRDEQMMEIQKQNMLMTRTVDQMTFALKQCAPRGFTA</sequence>
<evidence type="ECO:0000313" key="3">
    <source>
        <dbReference type="EMBL" id="CUI14943.1"/>
    </source>
</evidence>
<name>A0A0S4KK44_BODSA</name>
<evidence type="ECO:0000313" key="4">
    <source>
        <dbReference type="Proteomes" id="UP000051952"/>
    </source>
</evidence>
<reference evidence="4" key="1">
    <citation type="submission" date="2015-09" db="EMBL/GenBank/DDBJ databases">
        <authorList>
            <consortium name="Pathogen Informatics"/>
        </authorList>
    </citation>
    <scope>NUCLEOTIDE SEQUENCE [LARGE SCALE GENOMIC DNA]</scope>
    <source>
        <strain evidence="4">Lake Konstanz</strain>
    </source>
</reference>
<dbReference type="OrthoDB" id="265173at2759"/>
<dbReference type="EMBL" id="CYKH01001741">
    <property type="protein sequence ID" value="CUI14943.1"/>
    <property type="molecule type" value="Genomic_DNA"/>
</dbReference>
<evidence type="ECO:0000256" key="1">
    <source>
        <dbReference type="SAM" id="MobiDB-lite"/>
    </source>
</evidence>
<feature type="region of interest" description="Disordered" evidence="1">
    <location>
        <begin position="30"/>
        <end position="57"/>
    </location>
</feature>
<evidence type="ECO:0000256" key="2">
    <source>
        <dbReference type="SAM" id="Phobius"/>
    </source>
</evidence>
<accession>A0A0S4KK44</accession>
<dbReference type="AlphaFoldDB" id="A0A0S4KK44"/>
<dbReference type="VEuPathDB" id="TriTrypDB:BSAL_21300"/>
<dbReference type="OMA" id="FNAFQSH"/>
<dbReference type="Proteomes" id="UP000051952">
    <property type="component" value="Unassembled WGS sequence"/>
</dbReference>
<organism evidence="3 4">
    <name type="scientific">Bodo saltans</name>
    <name type="common">Flagellated protozoan</name>
    <dbReference type="NCBI Taxonomy" id="75058"/>
    <lineage>
        <taxon>Eukaryota</taxon>
        <taxon>Discoba</taxon>
        <taxon>Euglenozoa</taxon>
        <taxon>Kinetoplastea</taxon>
        <taxon>Metakinetoplastina</taxon>
        <taxon>Eubodonida</taxon>
        <taxon>Bodonidae</taxon>
        <taxon>Bodo</taxon>
    </lineage>
</organism>
<keyword evidence="2" id="KW-0812">Transmembrane</keyword>